<dbReference type="EMBL" id="FOQD01000006">
    <property type="protein sequence ID" value="SFI15776.1"/>
    <property type="molecule type" value="Genomic_DNA"/>
</dbReference>
<evidence type="ECO:0000313" key="1">
    <source>
        <dbReference type="EMBL" id="SFI15776.1"/>
    </source>
</evidence>
<dbReference type="Proteomes" id="UP000199518">
    <property type="component" value="Unassembled WGS sequence"/>
</dbReference>
<proteinExistence type="predicted"/>
<sequence>MKERKNPKANVIVVRLHRSNGIATIRTRAENSQPAPHVTKQLRQQQQLQLQQQVDAATENGVESDYIVTEPGDFTFDIFPVQPPAIAQAMWLFRFILGKDTREKVFEPAMADILLDYAEAVPFQKGWAAGWLQFCWWMRFLRLATSIVGADLGESISRMATWVCSGFRQKS</sequence>
<organism evidence="1 2">
    <name type="scientific">Planctomicrobium piriforme</name>
    <dbReference type="NCBI Taxonomy" id="1576369"/>
    <lineage>
        <taxon>Bacteria</taxon>
        <taxon>Pseudomonadati</taxon>
        <taxon>Planctomycetota</taxon>
        <taxon>Planctomycetia</taxon>
        <taxon>Planctomycetales</taxon>
        <taxon>Planctomycetaceae</taxon>
        <taxon>Planctomicrobium</taxon>
    </lineage>
</organism>
<keyword evidence="2" id="KW-1185">Reference proteome</keyword>
<name>A0A1I3FX24_9PLAN</name>
<gene>
    <name evidence="1" type="ORF">SAMN05421753_10672</name>
</gene>
<evidence type="ECO:0000313" key="2">
    <source>
        <dbReference type="Proteomes" id="UP000199518"/>
    </source>
</evidence>
<protein>
    <submittedName>
        <fullName evidence="1">Uncharacterized protein</fullName>
    </submittedName>
</protein>
<reference evidence="2" key="1">
    <citation type="submission" date="2016-10" db="EMBL/GenBank/DDBJ databases">
        <authorList>
            <person name="Varghese N."/>
            <person name="Submissions S."/>
        </authorList>
    </citation>
    <scope>NUCLEOTIDE SEQUENCE [LARGE SCALE GENOMIC DNA]</scope>
    <source>
        <strain evidence="2">DSM 26348</strain>
    </source>
</reference>
<dbReference type="AlphaFoldDB" id="A0A1I3FX24"/>
<accession>A0A1I3FX24</accession>